<dbReference type="PIRSF" id="PIRSF001586">
    <property type="entry name" value="FGAM_synth_I"/>
    <property type="match status" value="1"/>
</dbReference>
<comment type="pathway">
    <text evidence="8">Purine metabolism; IMP biosynthesis via de novo pathway; 5-amino-1-(5-phospho-D-ribosyl)imidazole from N(2)-formyl-N(1)-(5-phospho-D-ribosyl)glycinamide: step 1/2.</text>
</comment>
<dbReference type="eggNOG" id="COG0047">
    <property type="taxonomic scope" value="Bacteria"/>
</dbReference>
<dbReference type="CDD" id="cd01740">
    <property type="entry name" value="GATase1_FGAR_AT"/>
    <property type="match status" value="1"/>
</dbReference>
<keyword evidence="1 8" id="KW-0963">Cytoplasm</keyword>
<dbReference type="GO" id="GO:0005737">
    <property type="term" value="C:cytoplasm"/>
    <property type="evidence" value="ECO:0007669"/>
    <property type="project" value="UniProtKB-SubCell"/>
</dbReference>
<dbReference type="SMART" id="SM01211">
    <property type="entry name" value="GATase_5"/>
    <property type="match status" value="1"/>
</dbReference>
<dbReference type="RefSeq" id="WP_011820116.1">
    <property type="nucleotide sequence ID" value="NC_008817.1"/>
</dbReference>
<evidence type="ECO:0000256" key="1">
    <source>
        <dbReference type="ARBA" id="ARBA00022490"/>
    </source>
</evidence>
<feature type="active site" evidence="8">
    <location>
        <position position="197"/>
    </location>
</feature>
<dbReference type="GO" id="GO:0004359">
    <property type="term" value="F:glutaminase activity"/>
    <property type="evidence" value="ECO:0007669"/>
    <property type="project" value="UniProtKB-EC"/>
</dbReference>
<dbReference type="EC" id="6.3.5.3" evidence="8"/>
<accession>A2BW50</accession>
<keyword evidence="3 8" id="KW-0547">Nucleotide-binding</keyword>
<dbReference type="KEGG" id="pmc:P9515_08021"/>
<feature type="active site" description="Nucleophile" evidence="8">
    <location>
        <position position="89"/>
    </location>
</feature>
<dbReference type="Proteomes" id="UP000001589">
    <property type="component" value="Chromosome"/>
</dbReference>
<reference evidence="9 10" key="1">
    <citation type="journal article" date="2007" name="PLoS Genet.">
        <title>Patterns and implications of gene gain and loss in the evolution of Prochlorococcus.</title>
        <authorList>
            <person name="Kettler G.C."/>
            <person name="Martiny A.C."/>
            <person name="Huang K."/>
            <person name="Zucker J."/>
            <person name="Coleman M.L."/>
            <person name="Rodrigue S."/>
            <person name="Chen F."/>
            <person name="Lapidus A."/>
            <person name="Ferriera S."/>
            <person name="Johnson J."/>
            <person name="Steglich C."/>
            <person name="Church G.M."/>
            <person name="Richardson P."/>
            <person name="Chisholm S.W."/>
        </authorList>
    </citation>
    <scope>NUCLEOTIDE SEQUENCE [LARGE SCALE GENOMIC DNA]</scope>
    <source>
        <strain evidence="9 10">MIT 9515</strain>
    </source>
</reference>
<dbReference type="InterPro" id="IPR010075">
    <property type="entry name" value="PRibForGlyAmidine_synth_PurQ"/>
</dbReference>
<dbReference type="Gene3D" id="3.40.50.880">
    <property type="match status" value="1"/>
</dbReference>
<dbReference type="SUPFAM" id="SSF52317">
    <property type="entry name" value="Class I glutamine amidotransferase-like"/>
    <property type="match status" value="1"/>
</dbReference>
<dbReference type="HOGENOM" id="CLU_001031_3_1_3"/>
<dbReference type="NCBIfam" id="TIGR01737">
    <property type="entry name" value="FGAM_synth_I"/>
    <property type="match status" value="1"/>
</dbReference>
<keyword evidence="5 8" id="KW-0378">Hydrolase</keyword>
<dbReference type="GO" id="GO:0005524">
    <property type="term" value="F:ATP binding"/>
    <property type="evidence" value="ECO:0007669"/>
    <property type="project" value="UniProtKB-KW"/>
</dbReference>
<evidence type="ECO:0000256" key="4">
    <source>
        <dbReference type="ARBA" id="ARBA00022755"/>
    </source>
</evidence>
<dbReference type="GO" id="GO:0004642">
    <property type="term" value="F:phosphoribosylformylglycinamidine synthase activity"/>
    <property type="evidence" value="ECO:0007669"/>
    <property type="project" value="UniProtKB-UniRule"/>
</dbReference>
<dbReference type="OrthoDB" id="9804441at2"/>
<comment type="catalytic activity">
    <reaction evidence="8">
        <text>N(2)-formyl-N(1)-(5-phospho-beta-D-ribosyl)glycinamide + L-glutamine + ATP + H2O = 2-formamido-N(1)-(5-O-phospho-beta-D-ribosyl)acetamidine + L-glutamate + ADP + phosphate + H(+)</text>
        <dbReference type="Rhea" id="RHEA:17129"/>
        <dbReference type="ChEBI" id="CHEBI:15377"/>
        <dbReference type="ChEBI" id="CHEBI:15378"/>
        <dbReference type="ChEBI" id="CHEBI:29985"/>
        <dbReference type="ChEBI" id="CHEBI:30616"/>
        <dbReference type="ChEBI" id="CHEBI:43474"/>
        <dbReference type="ChEBI" id="CHEBI:58359"/>
        <dbReference type="ChEBI" id="CHEBI:147286"/>
        <dbReference type="ChEBI" id="CHEBI:147287"/>
        <dbReference type="ChEBI" id="CHEBI:456216"/>
        <dbReference type="EC" id="6.3.5.3"/>
    </reaction>
</comment>
<dbReference type="PROSITE" id="PS51273">
    <property type="entry name" value="GATASE_TYPE_1"/>
    <property type="match status" value="1"/>
</dbReference>
<proteinExistence type="inferred from homology"/>
<evidence type="ECO:0000256" key="8">
    <source>
        <dbReference type="HAMAP-Rule" id="MF_00421"/>
    </source>
</evidence>
<dbReference type="NCBIfam" id="NF002957">
    <property type="entry name" value="PRK03619.1"/>
    <property type="match status" value="1"/>
</dbReference>
<feature type="active site" evidence="8">
    <location>
        <position position="199"/>
    </location>
</feature>
<keyword evidence="4 8" id="KW-0658">Purine biosynthesis</keyword>
<dbReference type="EMBL" id="CP000552">
    <property type="protein sequence ID" value="ABM72011.1"/>
    <property type="molecule type" value="Genomic_DNA"/>
</dbReference>
<dbReference type="UniPathway" id="UPA00074">
    <property type="reaction ID" value="UER00128"/>
</dbReference>
<organism evidence="9 10">
    <name type="scientific">Prochlorococcus marinus (strain MIT 9515)</name>
    <dbReference type="NCBI Taxonomy" id="167542"/>
    <lineage>
        <taxon>Bacteria</taxon>
        <taxon>Bacillati</taxon>
        <taxon>Cyanobacteriota</taxon>
        <taxon>Cyanophyceae</taxon>
        <taxon>Synechococcales</taxon>
        <taxon>Prochlorococcaceae</taxon>
        <taxon>Prochlorococcus</taxon>
    </lineage>
</organism>
<evidence type="ECO:0000313" key="9">
    <source>
        <dbReference type="EMBL" id="ABM72011.1"/>
    </source>
</evidence>
<evidence type="ECO:0000256" key="7">
    <source>
        <dbReference type="ARBA" id="ARBA00022962"/>
    </source>
</evidence>
<dbReference type="AlphaFoldDB" id="A2BW50"/>
<dbReference type="EC" id="3.5.1.2" evidence="8"/>
<gene>
    <name evidence="8" type="primary">purQ</name>
    <name evidence="9" type="ordered locus">P9515_08021</name>
</gene>
<comment type="subunit">
    <text evidence="8">Part of the FGAM synthase complex composed of 1 PurL, 1 PurQ and 2 PurS subunits.</text>
</comment>
<dbReference type="Pfam" id="PF13507">
    <property type="entry name" value="GATase_5"/>
    <property type="match status" value="1"/>
</dbReference>
<dbReference type="PANTHER" id="PTHR47552">
    <property type="entry name" value="PHOSPHORIBOSYLFORMYLGLYCINAMIDINE SYNTHASE SUBUNIT PURQ"/>
    <property type="match status" value="1"/>
</dbReference>
<name>A2BW50_PROM5</name>
<dbReference type="GeneID" id="60201506"/>
<comment type="function">
    <text evidence="8">Part of the phosphoribosylformylglycinamidine synthase complex involved in the purines biosynthetic pathway. Catalyzes the ATP-dependent conversion of formylglycinamide ribonucleotide (FGAR) and glutamine to yield formylglycinamidine ribonucleotide (FGAM) and glutamate. The FGAM synthase complex is composed of three subunits. PurQ produces an ammonia molecule by converting glutamine to glutamate. PurL transfers the ammonia molecule to FGAR to form FGAM in an ATP-dependent manner. PurS interacts with PurQ and PurL and is thought to assist in the transfer of the ammonia molecule from PurQ to PurL.</text>
</comment>
<keyword evidence="6 8" id="KW-0067">ATP-binding</keyword>
<evidence type="ECO:0000256" key="5">
    <source>
        <dbReference type="ARBA" id="ARBA00022801"/>
    </source>
</evidence>
<keyword evidence="2 8" id="KW-0436">Ligase</keyword>
<dbReference type="HAMAP" id="MF_00421">
    <property type="entry name" value="PurQ"/>
    <property type="match status" value="1"/>
</dbReference>
<sequence>MACFTVGIVVFPGSNCDRDVAWALEACLDIKTKFLWHESSDLNEIDAIVLPGGFSYGDYLRCGAIARFSPLINSLNDFVKSGRRVLGICNGFQILTESGFLPGALVANKNLNFICDDADLNVITSKGGWFKNSDETQKIKLPIAHGEGRYHCDQNTLKKLIDNDLIALRYKNNPNGSTFDIAGITNEKGNVLGLMPHPERACDEVIGGTDGLYTLKSLMI</sequence>
<comment type="subcellular location">
    <subcellularLocation>
        <location evidence="8">Cytoplasm</location>
    </subcellularLocation>
</comment>
<evidence type="ECO:0000256" key="6">
    <source>
        <dbReference type="ARBA" id="ARBA00022840"/>
    </source>
</evidence>
<keyword evidence="7 8" id="KW-0315">Glutamine amidotransferase</keyword>
<evidence type="ECO:0000313" key="10">
    <source>
        <dbReference type="Proteomes" id="UP000001589"/>
    </source>
</evidence>
<comment type="catalytic activity">
    <reaction evidence="8">
        <text>L-glutamine + H2O = L-glutamate + NH4(+)</text>
        <dbReference type="Rhea" id="RHEA:15889"/>
        <dbReference type="ChEBI" id="CHEBI:15377"/>
        <dbReference type="ChEBI" id="CHEBI:28938"/>
        <dbReference type="ChEBI" id="CHEBI:29985"/>
        <dbReference type="ChEBI" id="CHEBI:58359"/>
        <dbReference type="EC" id="3.5.1.2"/>
    </reaction>
</comment>
<protein>
    <recommendedName>
        <fullName evidence="8">Phosphoribosylformylglycinamidine synthase subunit PurQ</fullName>
        <shortName evidence="8">FGAM synthase</shortName>
        <ecNumber evidence="8">6.3.5.3</ecNumber>
    </recommendedName>
    <alternativeName>
        <fullName evidence="8">Formylglycinamide ribonucleotide amidotransferase subunit I</fullName>
        <shortName evidence="8">FGAR amidotransferase I</shortName>
        <shortName evidence="8">FGAR-AT I</shortName>
    </alternativeName>
    <alternativeName>
        <fullName evidence="8">Glutaminase PurQ</fullName>
        <ecNumber evidence="8">3.5.1.2</ecNumber>
    </alternativeName>
    <alternativeName>
        <fullName evidence="8">Phosphoribosylformylglycinamidine synthase subunit I</fullName>
    </alternativeName>
</protein>
<dbReference type="InterPro" id="IPR029062">
    <property type="entry name" value="Class_I_gatase-like"/>
</dbReference>
<evidence type="ECO:0000256" key="3">
    <source>
        <dbReference type="ARBA" id="ARBA00022741"/>
    </source>
</evidence>
<evidence type="ECO:0000256" key="2">
    <source>
        <dbReference type="ARBA" id="ARBA00022598"/>
    </source>
</evidence>
<dbReference type="STRING" id="167542.P9515_08021"/>
<dbReference type="GO" id="GO:0006189">
    <property type="term" value="P:'de novo' IMP biosynthetic process"/>
    <property type="evidence" value="ECO:0007669"/>
    <property type="project" value="UniProtKB-UniRule"/>
</dbReference>
<dbReference type="PANTHER" id="PTHR47552:SF1">
    <property type="entry name" value="PHOSPHORIBOSYLFORMYLGLYCINAMIDINE SYNTHASE SUBUNIT PURQ"/>
    <property type="match status" value="1"/>
</dbReference>